<evidence type="ECO:0000313" key="11">
    <source>
        <dbReference type="Proteomes" id="UP000228621"/>
    </source>
</evidence>
<reference evidence="11" key="1">
    <citation type="journal article" date="2019" name="Genome Announc.">
        <title>Draft Genome Sequence of Pseudoalteromonas piscicida Strain 36Y ROTHPW, an Hypersaline Seawater Isolate from the South Coast of Sonora, Mexico.</title>
        <authorList>
            <person name="Sanchez-Diaz R."/>
            <person name="Molina-Garza Z.J."/>
            <person name="Cruz-Suarez L.E."/>
            <person name="Selvin J."/>
            <person name="Kiran G.S."/>
            <person name="Ibarra-Gamez J.C."/>
            <person name="Gomez-Gil B."/>
            <person name="Galaviz-Silva L."/>
        </authorList>
    </citation>
    <scope>NUCLEOTIDE SEQUENCE [LARGE SCALE GENOMIC DNA]</scope>
    <source>
        <strain evidence="11">36Y_RITHPW</strain>
    </source>
</reference>
<dbReference type="InterPro" id="IPR050250">
    <property type="entry name" value="Macrolide_Exporter_MacB"/>
</dbReference>
<evidence type="ECO:0000256" key="3">
    <source>
        <dbReference type="ARBA" id="ARBA00022692"/>
    </source>
</evidence>
<evidence type="ECO:0000256" key="6">
    <source>
        <dbReference type="ARBA" id="ARBA00038076"/>
    </source>
</evidence>
<protein>
    <submittedName>
        <fullName evidence="10">Permease</fullName>
    </submittedName>
</protein>
<dbReference type="RefSeq" id="WP_099640934.1">
    <property type="nucleotide sequence ID" value="NZ_NKHF01000023.1"/>
</dbReference>
<comment type="subcellular location">
    <subcellularLocation>
        <location evidence="1">Cell membrane</location>
        <topology evidence="1">Multi-pass membrane protein</topology>
    </subcellularLocation>
</comment>
<keyword evidence="2" id="KW-1003">Cell membrane</keyword>
<feature type="transmembrane region" description="Helical" evidence="7">
    <location>
        <begin position="760"/>
        <end position="781"/>
    </location>
</feature>
<organism evidence="10 11">
    <name type="scientific">Pseudoalteromonas piscicida</name>
    <dbReference type="NCBI Taxonomy" id="43662"/>
    <lineage>
        <taxon>Bacteria</taxon>
        <taxon>Pseudomonadati</taxon>
        <taxon>Pseudomonadota</taxon>
        <taxon>Gammaproteobacteria</taxon>
        <taxon>Alteromonadales</taxon>
        <taxon>Pseudoalteromonadaceae</taxon>
        <taxon>Pseudoalteromonas</taxon>
    </lineage>
</organism>
<accession>A0A2A5JTR0</accession>
<feature type="transmembrane region" description="Helical" evidence="7">
    <location>
        <begin position="270"/>
        <end position="296"/>
    </location>
</feature>
<feature type="domain" description="ABC3 transporter permease C-terminal" evidence="8">
    <location>
        <begin position="676"/>
        <end position="791"/>
    </location>
</feature>
<proteinExistence type="inferred from homology"/>
<name>A0A2A5JTR0_PSEO7</name>
<feature type="domain" description="MacB-like periplasmic core" evidence="9">
    <location>
        <begin position="521"/>
        <end position="623"/>
    </location>
</feature>
<evidence type="ECO:0000256" key="2">
    <source>
        <dbReference type="ARBA" id="ARBA00022475"/>
    </source>
</evidence>
<feature type="domain" description="ABC3 transporter permease C-terminal" evidence="8">
    <location>
        <begin position="279"/>
        <end position="400"/>
    </location>
</feature>
<dbReference type="InterPro" id="IPR003838">
    <property type="entry name" value="ABC3_permease_C"/>
</dbReference>
<gene>
    <name evidence="10" type="ORF">CEX98_04545</name>
</gene>
<dbReference type="GO" id="GO:0005886">
    <property type="term" value="C:plasma membrane"/>
    <property type="evidence" value="ECO:0007669"/>
    <property type="project" value="UniProtKB-SubCell"/>
</dbReference>
<evidence type="ECO:0000256" key="5">
    <source>
        <dbReference type="ARBA" id="ARBA00023136"/>
    </source>
</evidence>
<dbReference type="PANTHER" id="PTHR30572">
    <property type="entry name" value="MEMBRANE COMPONENT OF TRANSPORTER-RELATED"/>
    <property type="match status" value="1"/>
</dbReference>
<dbReference type="GO" id="GO:0022857">
    <property type="term" value="F:transmembrane transporter activity"/>
    <property type="evidence" value="ECO:0007669"/>
    <property type="project" value="TreeGrafter"/>
</dbReference>
<evidence type="ECO:0000256" key="7">
    <source>
        <dbReference type="SAM" id="Phobius"/>
    </source>
</evidence>
<evidence type="ECO:0000256" key="1">
    <source>
        <dbReference type="ARBA" id="ARBA00004651"/>
    </source>
</evidence>
<evidence type="ECO:0000259" key="9">
    <source>
        <dbReference type="Pfam" id="PF12704"/>
    </source>
</evidence>
<keyword evidence="11" id="KW-1185">Reference proteome</keyword>
<keyword evidence="5 7" id="KW-0472">Membrane</keyword>
<dbReference type="OrthoDB" id="9770036at2"/>
<feature type="transmembrane region" description="Helical" evidence="7">
    <location>
        <begin position="725"/>
        <end position="748"/>
    </location>
</feature>
<evidence type="ECO:0000259" key="8">
    <source>
        <dbReference type="Pfam" id="PF02687"/>
    </source>
</evidence>
<keyword evidence="4 7" id="KW-1133">Transmembrane helix</keyword>
<feature type="transmembrane region" description="Helical" evidence="7">
    <location>
        <begin position="670"/>
        <end position="692"/>
    </location>
</feature>
<dbReference type="PANTHER" id="PTHR30572:SF4">
    <property type="entry name" value="ABC TRANSPORTER PERMEASE YTRF"/>
    <property type="match status" value="1"/>
</dbReference>
<dbReference type="InterPro" id="IPR025857">
    <property type="entry name" value="MacB_PCD"/>
</dbReference>
<feature type="domain" description="MacB-like periplasmic core" evidence="9">
    <location>
        <begin position="58"/>
        <end position="202"/>
    </location>
</feature>
<feature type="transmembrane region" description="Helical" evidence="7">
    <location>
        <begin position="20"/>
        <end position="43"/>
    </location>
</feature>
<evidence type="ECO:0000313" key="10">
    <source>
        <dbReference type="EMBL" id="PCK32864.1"/>
    </source>
</evidence>
<comment type="similarity">
    <text evidence="6">Belongs to the ABC-4 integral membrane protein family.</text>
</comment>
<dbReference type="Proteomes" id="UP000228621">
    <property type="component" value="Unassembled WGS sequence"/>
</dbReference>
<dbReference type="AlphaFoldDB" id="A0A2A5JTR0"/>
<feature type="transmembrane region" description="Helical" evidence="7">
    <location>
        <begin position="424"/>
        <end position="447"/>
    </location>
</feature>
<feature type="transmembrane region" description="Helical" evidence="7">
    <location>
        <begin position="366"/>
        <end position="391"/>
    </location>
</feature>
<keyword evidence="3 7" id="KW-0812">Transmembrane</keyword>
<dbReference type="Pfam" id="PF12704">
    <property type="entry name" value="MacB_PCD"/>
    <property type="match status" value="2"/>
</dbReference>
<evidence type="ECO:0000256" key="4">
    <source>
        <dbReference type="ARBA" id="ARBA00022989"/>
    </source>
</evidence>
<sequence>MGLLLDFRYALRNIAKSMRFTLLMMFIMVGSLTISLIGFNYIYTVAFSHSQVGSGSPEIRIFKVRNPISMQNRFEYGMLPQLRELDEVKQLEEWLYIAPASVWVSDAERGNHYRGSYVDERFFQFLDIKPALGRFYTAEDFVGAAQNVVVISDYLWLHLFQGSKDVIGRTMVVDQKPYEIIGVMPKHNNFPIFSKLWLPLKGNNTAPADAIDIIYKMPNKTVEAKLEQRLSLFFTDYAKQRVSQSALEVDKAVRVESMTLVEYNTDGEAVFIFSLFMAGIVLILLISSINIGNLLFAKIIERQKESAIRAAIGAKKLRVVQQHACEGLLYCVSSWVVALLLTDLGLRALNFFMNMMFGGKMPYWWYWQLNTVTILVSLLLISLVFAIAVLLPAVKTANFNINDVLRDGTRGATGKQAGLMSKRLLSLQVALVSFMLMASSTIGYVMYSMAGNIDGETLKGVYSTELQFQTESEFSSDKAVEMASALVVGMTLDPAFKAGRVYQREIELDVLTSEGEVYTDKIINIEAVSHLFKRELLSGRNFTAQDNTEAVPVVIISQSLAEALFGSKDALGRSLMLRDAKWPSAKIVGIAVDEMSVAASDRRHEVYFSLRQYAPKENTMAVKFITELPPSQSYEAFYGVLGRLSSKLETSYIFDHYDNHRSMIGAFTSIIYVFLIVGGFALTLSLIGIYAMGLSNINKSSYEIGIRRALGSKDRQIMLLFIKKNLTHTVTGLTISALIFYILCYLAVDFFRGVVPFGGMFGAGSITLLLVFAAVCLALYIPVKRSIKVQPAVSLRME</sequence>
<comment type="caution">
    <text evidence="10">The sequence shown here is derived from an EMBL/GenBank/DDBJ whole genome shotgun (WGS) entry which is preliminary data.</text>
</comment>
<dbReference type="Pfam" id="PF02687">
    <property type="entry name" value="FtsX"/>
    <property type="match status" value="2"/>
</dbReference>
<feature type="transmembrane region" description="Helical" evidence="7">
    <location>
        <begin position="327"/>
        <end position="346"/>
    </location>
</feature>
<dbReference type="EMBL" id="NKHF01000023">
    <property type="protein sequence ID" value="PCK32864.1"/>
    <property type="molecule type" value="Genomic_DNA"/>
</dbReference>